<evidence type="ECO:0000256" key="9">
    <source>
        <dbReference type="ARBA" id="ARBA00023002"/>
    </source>
</evidence>
<evidence type="ECO:0000313" key="16">
    <source>
        <dbReference type="Proteomes" id="UP000609531"/>
    </source>
</evidence>
<evidence type="ECO:0000256" key="2">
    <source>
        <dbReference type="ARBA" id="ARBA00005062"/>
    </source>
</evidence>
<evidence type="ECO:0000256" key="7">
    <source>
        <dbReference type="ARBA" id="ARBA00022697"/>
    </source>
</evidence>
<sequence>MSSLSTRRSADSVTSLKIGIAGLGTVGAATIKLLHAEPTHGGSGRNIEVAAVSARSRDRDRGVDLSGATWFDDPVALATSDIDVFVELMGGAEGSALKSVEAALAAGKAVVTANKALLAAHGMHLVTLAEASGAPLLYEAAVAGGIPVIRTVRDGLAGVPIKSVLGILNGTCNYILTRMENEGLTFDECLAEAQRLGYAEADPTFDVDGFDTAHKLAILSSIAFTTELRADGVSVEGIRGIEPADLMAARELGFRIKLLGIATMTEDGVDQRVHPTMVPLGSALAETSGVTNAVSIRGPAFGELVLSGPGAGGDATASAVVSDLTDLARGLAPTPLGRPTSALMPFKKPEAGGHRGAFYVRLPIADRAGAFAALAQRMASEGISLEQIVQKTPHRPDHLPPLQEQTVVLVTYTTDEAALKRALKAIADDGVIVRAPHVIRIAQTL</sequence>
<dbReference type="SUPFAM" id="SSF55347">
    <property type="entry name" value="Glyceraldehyde-3-phosphate dehydrogenase-like, C-terminal domain"/>
    <property type="match status" value="1"/>
</dbReference>
<evidence type="ECO:0000256" key="5">
    <source>
        <dbReference type="ARBA" id="ARBA00013376"/>
    </source>
</evidence>
<keyword evidence="6" id="KW-0028">Amino-acid biosynthesis</keyword>
<dbReference type="Gene3D" id="3.40.50.720">
    <property type="entry name" value="NAD(P)-binding Rossmann-like Domain"/>
    <property type="match status" value="1"/>
</dbReference>
<dbReference type="FunFam" id="3.30.360.10:FF:000005">
    <property type="entry name" value="Homoserine dehydrogenase"/>
    <property type="match status" value="1"/>
</dbReference>
<dbReference type="InterPro" id="IPR002912">
    <property type="entry name" value="ACT_dom"/>
</dbReference>
<dbReference type="Proteomes" id="UP000609531">
    <property type="component" value="Unassembled WGS sequence"/>
</dbReference>
<dbReference type="EC" id="1.1.1.3" evidence="4"/>
<keyword evidence="8 12" id="KW-0521">NADP</keyword>
<dbReference type="Gene3D" id="3.30.70.260">
    <property type="match status" value="1"/>
</dbReference>
<name>A0A934IMG1_9HYPH</name>
<keyword evidence="10" id="KW-0486">Methionine biosynthesis</keyword>
<feature type="domain" description="ACT" evidence="14">
    <location>
        <begin position="359"/>
        <end position="437"/>
    </location>
</feature>
<evidence type="ECO:0000313" key="15">
    <source>
        <dbReference type="EMBL" id="MBJ3776537.1"/>
    </source>
</evidence>
<organism evidence="15 16">
    <name type="scientific">Acuticoccus mangrovi</name>
    <dbReference type="NCBI Taxonomy" id="2796142"/>
    <lineage>
        <taxon>Bacteria</taxon>
        <taxon>Pseudomonadati</taxon>
        <taxon>Pseudomonadota</taxon>
        <taxon>Alphaproteobacteria</taxon>
        <taxon>Hyphomicrobiales</taxon>
        <taxon>Amorphaceae</taxon>
        <taxon>Acuticoccus</taxon>
    </lineage>
</organism>
<evidence type="ECO:0000256" key="12">
    <source>
        <dbReference type="PIRSR" id="PIRSR000098-2"/>
    </source>
</evidence>
<feature type="active site" description="Proton donor" evidence="11">
    <location>
        <position position="215"/>
    </location>
</feature>
<comment type="caution">
    <text evidence="15">The sequence shown here is derived from an EMBL/GenBank/DDBJ whole genome shotgun (WGS) entry which is preliminary data.</text>
</comment>
<dbReference type="Pfam" id="PF00742">
    <property type="entry name" value="Homoserine_dh"/>
    <property type="match status" value="1"/>
</dbReference>
<dbReference type="InterPro" id="IPR001342">
    <property type="entry name" value="HDH_cat"/>
</dbReference>
<keyword evidence="9" id="KW-0560">Oxidoreductase</keyword>
<dbReference type="GO" id="GO:0009086">
    <property type="term" value="P:methionine biosynthetic process"/>
    <property type="evidence" value="ECO:0007669"/>
    <property type="project" value="UniProtKB-KW"/>
</dbReference>
<dbReference type="PIRSF" id="PIRSF000098">
    <property type="entry name" value="Homoser_dehydrog"/>
    <property type="match status" value="1"/>
</dbReference>
<feature type="binding site" evidence="12">
    <location>
        <position position="115"/>
    </location>
    <ligand>
        <name>NADPH</name>
        <dbReference type="ChEBI" id="CHEBI:57783"/>
    </ligand>
</feature>
<evidence type="ECO:0000256" key="13">
    <source>
        <dbReference type="RuleBase" id="RU004171"/>
    </source>
</evidence>
<keyword evidence="16" id="KW-1185">Reference proteome</keyword>
<feature type="binding site" evidence="12">
    <location>
        <position position="200"/>
    </location>
    <ligand>
        <name>L-homoserine</name>
        <dbReference type="ChEBI" id="CHEBI:57476"/>
    </ligand>
</feature>
<comment type="pathway">
    <text evidence="2">Amino-acid biosynthesis; L-methionine biosynthesis via de novo pathway; L-homoserine from L-aspartate: step 3/3.</text>
</comment>
<dbReference type="Pfam" id="PF03447">
    <property type="entry name" value="NAD_binding_3"/>
    <property type="match status" value="1"/>
</dbReference>
<comment type="similarity">
    <text evidence="3 13">Belongs to the homoserine dehydrogenase family.</text>
</comment>
<evidence type="ECO:0000256" key="1">
    <source>
        <dbReference type="ARBA" id="ARBA00005056"/>
    </source>
</evidence>
<protein>
    <recommendedName>
        <fullName evidence="5">Homoserine dehydrogenase</fullName>
        <ecNumber evidence="4">1.1.1.3</ecNumber>
    </recommendedName>
</protein>
<proteinExistence type="inferred from homology"/>
<dbReference type="AlphaFoldDB" id="A0A934IMG1"/>
<dbReference type="CDD" id="cd04881">
    <property type="entry name" value="ACT_HSDH-Hom"/>
    <property type="match status" value="1"/>
</dbReference>
<dbReference type="Gene3D" id="3.30.360.10">
    <property type="entry name" value="Dihydrodipicolinate Reductase, domain 2"/>
    <property type="match status" value="1"/>
</dbReference>
<dbReference type="EMBL" id="JAEKJA010000009">
    <property type="protein sequence ID" value="MBJ3776537.1"/>
    <property type="molecule type" value="Genomic_DNA"/>
</dbReference>
<dbReference type="PANTHER" id="PTHR43331:SF1">
    <property type="entry name" value="HOMOSERINE DEHYDROGENASE"/>
    <property type="match status" value="1"/>
</dbReference>
<evidence type="ECO:0000256" key="3">
    <source>
        <dbReference type="ARBA" id="ARBA00006753"/>
    </source>
</evidence>
<feature type="binding site" evidence="12">
    <location>
        <begin position="21"/>
        <end position="28"/>
    </location>
    <ligand>
        <name>NADP(+)</name>
        <dbReference type="ChEBI" id="CHEBI:58349"/>
    </ligand>
</feature>
<dbReference type="PROSITE" id="PS01042">
    <property type="entry name" value="HOMOSER_DHGENASE"/>
    <property type="match status" value="1"/>
</dbReference>
<keyword evidence="7" id="KW-0791">Threonine biosynthesis</keyword>
<reference evidence="15" key="1">
    <citation type="submission" date="2020-12" db="EMBL/GenBank/DDBJ databases">
        <title>Bacterial taxonomy.</title>
        <authorList>
            <person name="Pan X."/>
        </authorList>
    </citation>
    <scope>NUCLEOTIDE SEQUENCE</scope>
    <source>
        <strain evidence="15">B2012</strain>
    </source>
</reference>
<dbReference type="InterPro" id="IPR019811">
    <property type="entry name" value="HDH_CS"/>
</dbReference>
<dbReference type="PROSITE" id="PS51671">
    <property type="entry name" value="ACT"/>
    <property type="match status" value="1"/>
</dbReference>
<dbReference type="PANTHER" id="PTHR43331">
    <property type="entry name" value="HOMOSERINE DEHYDROGENASE"/>
    <property type="match status" value="1"/>
</dbReference>
<dbReference type="GO" id="GO:0009088">
    <property type="term" value="P:threonine biosynthetic process"/>
    <property type="evidence" value="ECO:0007669"/>
    <property type="project" value="UniProtKB-KW"/>
</dbReference>
<evidence type="ECO:0000256" key="8">
    <source>
        <dbReference type="ARBA" id="ARBA00022857"/>
    </source>
</evidence>
<accession>A0A934IMG1</accession>
<dbReference type="InterPro" id="IPR036291">
    <property type="entry name" value="NAD(P)-bd_dom_sf"/>
</dbReference>
<dbReference type="InterPro" id="IPR016204">
    <property type="entry name" value="HDH"/>
</dbReference>
<evidence type="ECO:0000259" key="14">
    <source>
        <dbReference type="PROSITE" id="PS51671"/>
    </source>
</evidence>
<evidence type="ECO:0000256" key="10">
    <source>
        <dbReference type="ARBA" id="ARBA00023167"/>
    </source>
</evidence>
<evidence type="ECO:0000256" key="11">
    <source>
        <dbReference type="PIRSR" id="PIRSR000098-1"/>
    </source>
</evidence>
<comment type="pathway">
    <text evidence="1">Amino-acid biosynthesis; L-threonine biosynthesis; L-threonine from L-aspartate: step 3/5.</text>
</comment>
<evidence type="ECO:0000256" key="6">
    <source>
        <dbReference type="ARBA" id="ARBA00022605"/>
    </source>
</evidence>
<evidence type="ECO:0000256" key="4">
    <source>
        <dbReference type="ARBA" id="ARBA00013213"/>
    </source>
</evidence>
<dbReference type="NCBIfam" id="NF004976">
    <property type="entry name" value="PRK06349.1"/>
    <property type="match status" value="1"/>
</dbReference>
<dbReference type="SUPFAM" id="SSF51735">
    <property type="entry name" value="NAD(P)-binding Rossmann-fold domains"/>
    <property type="match status" value="1"/>
</dbReference>
<dbReference type="GO" id="GO:0050661">
    <property type="term" value="F:NADP binding"/>
    <property type="evidence" value="ECO:0007669"/>
    <property type="project" value="InterPro"/>
</dbReference>
<gene>
    <name evidence="15" type="ORF">JCR33_12595</name>
</gene>
<dbReference type="GO" id="GO:0004412">
    <property type="term" value="F:homoserine dehydrogenase activity"/>
    <property type="evidence" value="ECO:0007669"/>
    <property type="project" value="UniProtKB-EC"/>
</dbReference>
<dbReference type="InterPro" id="IPR005106">
    <property type="entry name" value="Asp/hSer_DH_NAD-bd"/>
</dbReference>